<dbReference type="InterPro" id="IPR007045">
    <property type="entry name" value="KduI"/>
</dbReference>
<dbReference type="GO" id="GO:0019698">
    <property type="term" value="P:D-galacturonate catabolic process"/>
    <property type="evidence" value="ECO:0007669"/>
    <property type="project" value="TreeGrafter"/>
</dbReference>
<dbReference type="Proteomes" id="UP000184543">
    <property type="component" value="Unassembled WGS sequence"/>
</dbReference>
<dbReference type="RefSeq" id="WP_072991711.1">
    <property type="nucleotide sequence ID" value="NZ_FQYU01000002.1"/>
</dbReference>
<dbReference type="OrthoDB" id="9770644at2"/>
<keyword evidence="3 6" id="KW-0479">Metal-binding</keyword>
<evidence type="ECO:0000256" key="6">
    <source>
        <dbReference type="HAMAP-Rule" id="MF_00687"/>
    </source>
</evidence>
<dbReference type="PIRSF" id="PIRSF006625">
    <property type="entry name" value="KduI"/>
    <property type="match status" value="1"/>
</dbReference>
<dbReference type="CDD" id="cd20491">
    <property type="entry name" value="cupin_KduI_C"/>
    <property type="match status" value="1"/>
</dbReference>
<comment type="function">
    <text evidence="6">Catalyzes the isomerization of 5-dehydro-4-deoxy-D-glucuronate to 3-deoxy-D-glycero-2,5-hexodiulosonate.</text>
</comment>
<dbReference type="InterPro" id="IPR014710">
    <property type="entry name" value="RmlC-like_jellyroll"/>
</dbReference>
<evidence type="ECO:0000256" key="1">
    <source>
        <dbReference type="ARBA" id="ARBA00000552"/>
    </source>
</evidence>
<evidence type="ECO:0000313" key="7">
    <source>
        <dbReference type="EMBL" id="SHJ03988.1"/>
    </source>
</evidence>
<evidence type="ECO:0000313" key="8">
    <source>
        <dbReference type="Proteomes" id="UP000184543"/>
    </source>
</evidence>
<dbReference type="InterPro" id="IPR021120">
    <property type="entry name" value="KduI/IolB_isomerase"/>
</dbReference>
<comment type="similarity">
    <text evidence="2 6">Belongs to the KduI family.</text>
</comment>
<evidence type="ECO:0000256" key="5">
    <source>
        <dbReference type="ARBA" id="ARBA00023235"/>
    </source>
</evidence>
<name>A0A1M6G1Y4_9FLAO</name>
<dbReference type="EMBL" id="FQYU01000002">
    <property type="protein sequence ID" value="SHJ03988.1"/>
    <property type="molecule type" value="Genomic_DNA"/>
</dbReference>
<dbReference type="GO" id="GO:0008697">
    <property type="term" value="F:4-deoxy-L-threo-5-hexosulose-uronate ketol-isomerase activity"/>
    <property type="evidence" value="ECO:0007669"/>
    <property type="project" value="UniProtKB-UniRule"/>
</dbReference>
<dbReference type="Pfam" id="PF04962">
    <property type="entry name" value="KduI"/>
    <property type="match status" value="1"/>
</dbReference>
<gene>
    <name evidence="6" type="primary">kduI</name>
    <name evidence="7" type="ORF">SAMN04488513_102644</name>
</gene>
<evidence type="ECO:0000256" key="3">
    <source>
        <dbReference type="ARBA" id="ARBA00022723"/>
    </source>
</evidence>
<dbReference type="EC" id="5.3.1.17" evidence="6"/>
<dbReference type="InterPro" id="IPR011051">
    <property type="entry name" value="RmlC_Cupin_sf"/>
</dbReference>
<feature type="binding site" evidence="6">
    <location>
        <position position="196"/>
    </location>
    <ligand>
        <name>Zn(2+)</name>
        <dbReference type="ChEBI" id="CHEBI:29105"/>
    </ligand>
</feature>
<sequence length="276" mass="31309">MEVKYAVHPEDAKQYDTQRIRKEFHSSDLMGEDKVTMVYTHYDRFIYGTAFPKSKSLSLPTYDELKADYFLQRRELGIINVGGKGTVSVDGEVFELDNLEALYVGKGSKEVVFASSDGSDAAKFYLNSAPAHKEYPTKKATRSDANVVELGAVETSNERTLYQYIHEDGIQSCQLVMGYTELKKGSVWNTFPPHTHERRMEVYFYFDIPGDNMVMHYMGQPHETRHIAMKNYEAVVSPPWSIHAGSGTSNYRFIWGMAGENKAFTDMDGASLQDVL</sequence>
<feature type="binding site" evidence="6">
    <location>
        <position position="194"/>
    </location>
    <ligand>
        <name>Zn(2+)</name>
        <dbReference type="ChEBI" id="CHEBI:29105"/>
    </ligand>
</feature>
<feature type="binding site" evidence="6">
    <location>
        <position position="243"/>
    </location>
    <ligand>
        <name>Zn(2+)</name>
        <dbReference type="ChEBI" id="CHEBI:29105"/>
    </ligand>
</feature>
<dbReference type="SUPFAM" id="SSF51182">
    <property type="entry name" value="RmlC-like cupins"/>
    <property type="match status" value="1"/>
</dbReference>
<comment type="cofactor">
    <cofactor evidence="6">
        <name>Zn(2+)</name>
        <dbReference type="ChEBI" id="CHEBI:29105"/>
    </cofactor>
    <text evidence="6">Binds 1 zinc ion per subunit.</text>
</comment>
<reference evidence="8" key="1">
    <citation type="submission" date="2016-11" db="EMBL/GenBank/DDBJ databases">
        <authorList>
            <person name="Varghese N."/>
            <person name="Submissions S."/>
        </authorList>
    </citation>
    <scope>NUCLEOTIDE SEQUENCE [LARGE SCALE GENOMIC DNA]</scope>
    <source>
        <strain evidence="8">DSM 19858</strain>
    </source>
</reference>
<organism evidence="7 8">
    <name type="scientific">Pseudozobellia thermophila</name>
    <dbReference type="NCBI Taxonomy" id="192903"/>
    <lineage>
        <taxon>Bacteria</taxon>
        <taxon>Pseudomonadati</taxon>
        <taxon>Bacteroidota</taxon>
        <taxon>Flavobacteriia</taxon>
        <taxon>Flavobacteriales</taxon>
        <taxon>Flavobacteriaceae</taxon>
        <taxon>Pseudozobellia</taxon>
    </lineage>
</organism>
<dbReference type="NCBIfam" id="NF002091">
    <property type="entry name" value="PRK00924.1"/>
    <property type="match status" value="1"/>
</dbReference>
<dbReference type="PANTHER" id="PTHR38461:SF1">
    <property type="entry name" value="4-DEOXY-L-THREO-5-HEXOSULOSE-URONATE KETOL-ISOMERASE"/>
    <property type="match status" value="1"/>
</dbReference>
<dbReference type="STRING" id="192903.SAMN04488513_102644"/>
<evidence type="ECO:0000256" key="4">
    <source>
        <dbReference type="ARBA" id="ARBA00022833"/>
    </source>
</evidence>
<feature type="binding site" evidence="6">
    <location>
        <position position="201"/>
    </location>
    <ligand>
        <name>Zn(2+)</name>
        <dbReference type="ChEBI" id="CHEBI:29105"/>
    </ligand>
</feature>
<accession>A0A1M6G1Y4</accession>
<dbReference type="CDD" id="cd20294">
    <property type="entry name" value="cupin_KduI_N"/>
    <property type="match status" value="1"/>
</dbReference>
<keyword evidence="4 6" id="KW-0862">Zinc</keyword>
<keyword evidence="8" id="KW-1185">Reference proteome</keyword>
<protein>
    <recommendedName>
        <fullName evidence="6">4-deoxy-L-threo-5-hexosulose-uronate ketol-isomerase</fullName>
        <ecNumber evidence="6">5.3.1.17</ecNumber>
    </recommendedName>
    <alternativeName>
        <fullName evidence="6">5-keto-4-deoxyuronate isomerase</fullName>
    </alternativeName>
    <alternativeName>
        <fullName evidence="6">DKI isomerase</fullName>
    </alternativeName>
</protein>
<evidence type="ECO:0000256" key="2">
    <source>
        <dbReference type="ARBA" id="ARBA00008086"/>
    </source>
</evidence>
<comment type="catalytic activity">
    <reaction evidence="1 6">
        <text>5-dehydro-4-deoxy-D-glucuronate = 3-deoxy-D-glycero-2,5-hexodiulosonate</text>
        <dbReference type="Rhea" id="RHEA:23896"/>
        <dbReference type="ChEBI" id="CHEBI:17117"/>
        <dbReference type="ChEBI" id="CHEBI:29071"/>
        <dbReference type="EC" id="5.3.1.17"/>
    </reaction>
</comment>
<dbReference type="Gene3D" id="2.60.120.10">
    <property type="entry name" value="Jelly Rolls"/>
    <property type="match status" value="1"/>
</dbReference>
<dbReference type="GO" id="GO:0042840">
    <property type="term" value="P:D-glucuronate catabolic process"/>
    <property type="evidence" value="ECO:0007669"/>
    <property type="project" value="TreeGrafter"/>
</dbReference>
<dbReference type="HAMAP" id="MF_00687">
    <property type="entry name" value="KduI"/>
    <property type="match status" value="1"/>
</dbReference>
<dbReference type="GO" id="GO:0008270">
    <property type="term" value="F:zinc ion binding"/>
    <property type="evidence" value="ECO:0007669"/>
    <property type="project" value="UniProtKB-UniRule"/>
</dbReference>
<proteinExistence type="inferred from homology"/>
<dbReference type="InterPro" id="IPR027449">
    <property type="entry name" value="KduI_N"/>
</dbReference>
<dbReference type="UniPathway" id="UPA00545">
    <property type="reaction ID" value="UER00826"/>
</dbReference>
<dbReference type="Gene3D" id="2.60.120.520">
    <property type="entry name" value="pectin degrading enzyme 5-keto 4- deoxyuronate isomerase, domain 1"/>
    <property type="match status" value="1"/>
</dbReference>
<comment type="pathway">
    <text evidence="6">Glycan metabolism; pectin degradation; 2-dehydro-3-deoxy-D-gluconate from pectin: step 4/5.</text>
</comment>
<dbReference type="PANTHER" id="PTHR38461">
    <property type="entry name" value="4-DEOXY-L-THREO-5-HEXOSULOSE-URONATE KETOL-ISOMERASE"/>
    <property type="match status" value="1"/>
</dbReference>
<keyword evidence="5 6" id="KW-0413">Isomerase</keyword>
<dbReference type="AlphaFoldDB" id="A0A1M6G1Y4"/>
<dbReference type="GO" id="GO:0045490">
    <property type="term" value="P:pectin catabolic process"/>
    <property type="evidence" value="ECO:0007669"/>
    <property type="project" value="UniProtKB-UniRule"/>
</dbReference>